<dbReference type="Pfam" id="PF01697">
    <property type="entry name" value="Glyco_transf_92"/>
    <property type="match status" value="1"/>
</dbReference>
<evidence type="ECO:0000313" key="10">
    <source>
        <dbReference type="Proteomes" id="UP000265000"/>
    </source>
</evidence>
<dbReference type="PANTHER" id="PTHR21461:SF52">
    <property type="entry name" value="GLYCOSYLTRANSFERASE FAMILY 92 PROTEIN"/>
    <property type="match status" value="1"/>
</dbReference>
<evidence type="ECO:0000256" key="5">
    <source>
        <dbReference type="ARBA" id="ARBA00022692"/>
    </source>
</evidence>
<evidence type="ECO:0000256" key="8">
    <source>
        <dbReference type="RuleBase" id="RU366017"/>
    </source>
</evidence>
<reference evidence="9" key="1">
    <citation type="submission" date="2025-08" db="UniProtKB">
        <authorList>
            <consortium name="Ensembl"/>
        </authorList>
    </citation>
    <scope>IDENTIFICATION</scope>
</reference>
<keyword evidence="5" id="KW-0812">Transmembrane</keyword>
<organism evidence="9 10">
    <name type="scientific">Fundulus heteroclitus</name>
    <name type="common">Killifish</name>
    <name type="synonym">Mummichog</name>
    <dbReference type="NCBI Taxonomy" id="8078"/>
    <lineage>
        <taxon>Eukaryota</taxon>
        <taxon>Metazoa</taxon>
        <taxon>Chordata</taxon>
        <taxon>Craniata</taxon>
        <taxon>Vertebrata</taxon>
        <taxon>Euteleostomi</taxon>
        <taxon>Actinopterygii</taxon>
        <taxon>Neopterygii</taxon>
        <taxon>Teleostei</taxon>
        <taxon>Neoteleostei</taxon>
        <taxon>Acanthomorphata</taxon>
        <taxon>Ovalentaria</taxon>
        <taxon>Atherinomorphae</taxon>
        <taxon>Cyprinodontiformes</taxon>
        <taxon>Fundulidae</taxon>
        <taxon>Fundulus</taxon>
    </lineage>
</organism>
<dbReference type="Proteomes" id="UP000265000">
    <property type="component" value="Unplaced"/>
</dbReference>
<dbReference type="GO" id="GO:0005737">
    <property type="term" value="C:cytoplasm"/>
    <property type="evidence" value="ECO:0007669"/>
    <property type="project" value="TreeGrafter"/>
</dbReference>
<dbReference type="Ensembl" id="ENSFHET00000002908.1">
    <property type="protein sequence ID" value="ENSFHEP00000007976.1"/>
    <property type="gene ID" value="ENSFHEG00000009169.1"/>
</dbReference>
<keyword evidence="4 8" id="KW-0808">Transferase</keyword>
<keyword evidence="3 8" id="KW-0328">Glycosyltransferase</keyword>
<name>A0A3Q2P6L3_FUNHE</name>
<evidence type="ECO:0000313" key="9">
    <source>
        <dbReference type="Ensembl" id="ENSFHEP00000007976.1"/>
    </source>
</evidence>
<keyword evidence="6" id="KW-1133">Transmembrane helix</keyword>
<keyword evidence="10" id="KW-1185">Reference proteome</keyword>
<comment type="similarity">
    <text evidence="2 8">Belongs to the glycosyltransferase 92 family.</text>
</comment>
<sequence length="310" mass="35527">CHLHCQDQLHTSKAAIEIYKNHFQFAYGTASIMKTENVFFVVVCYCCATEKADLKFLEVNNQKVTMLEMLQLLGVNRVVVYKTNCSADAQRVLNYYSGLVEVIPWSLSEYLKVSRRANPYQDPGDIHYYGQVPALNDCLYRYMYRSKYIALHDLDELILPQSLLFLRVVHPLKKVFTFENNWIPSEFELPPPKPNTLPPQVQWQNISGVNILTHLYREPFNPILRQRNFKVIINPRVVFVTSVHRVIKSKKSCAVTAFSALCVCRPRGPTSLKPKQLVYEGRLLSYSAHLTSAVNTVLKETGLLPGDSIN</sequence>
<evidence type="ECO:0000256" key="4">
    <source>
        <dbReference type="ARBA" id="ARBA00022679"/>
    </source>
</evidence>
<dbReference type="GO" id="GO:0016757">
    <property type="term" value="F:glycosyltransferase activity"/>
    <property type="evidence" value="ECO:0007669"/>
    <property type="project" value="UniProtKB-UniRule"/>
</dbReference>
<protein>
    <recommendedName>
        <fullName evidence="8">Glycosyltransferase family 92 protein</fullName>
        <ecNumber evidence="8">2.4.1.-</ecNumber>
    </recommendedName>
</protein>
<dbReference type="AlphaFoldDB" id="A0A3Q2P6L3"/>
<dbReference type="InterPro" id="IPR008166">
    <property type="entry name" value="Glyco_transf_92"/>
</dbReference>
<evidence type="ECO:0000256" key="3">
    <source>
        <dbReference type="ARBA" id="ARBA00022676"/>
    </source>
</evidence>
<dbReference type="GO" id="GO:0016020">
    <property type="term" value="C:membrane"/>
    <property type="evidence" value="ECO:0007669"/>
    <property type="project" value="UniProtKB-SubCell"/>
</dbReference>
<evidence type="ECO:0000256" key="7">
    <source>
        <dbReference type="ARBA" id="ARBA00023136"/>
    </source>
</evidence>
<proteinExistence type="inferred from homology"/>
<evidence type="ECO:0000256" key="2">
    <source>
        <dbReference type="ARBA" id="ARBA00007647"/>
    </source>
</evidence>
<accession>A0A3Q2P6L3</accession>
<dbReference type="PANTHER" id="PTHR21461">
    <property type="entry name" value="GLYCOSYLTRANSFERASE FAMILY 92 PROTEIN"/>
    <property type="match status" value="1"/>
</dbReference>
<dbReference type="GeneTree" id="ENSGT00530000064359"/>
<dbReference type="EC" id="2.4.1.-" evidence="8"/>
<reference evidence="9" key="2">
    <citation type="submission" date="2025-09" db="UniProtKB">
        <authorList>
            <consortium name="Ensembl"/>
        </authorList>
    </citation>
    <scope>IDENTIFICATION</scope>
</reference>
<evidence type="ECO:0000256" key="6">
    <source>
        <dbReference type="ARBA" id="ARBA00022989"/>
    </source>
</evidence>
<evidence type="ECO:0000256" key="1">
    <source>
        <dbReference type="ARBA" id="ARBA00004167"/>
    </source>
</evidence>
<comment type="subcellular location">
    <subcellularLocation>
        <location evidence="1">Membrane</location>
        <topology evidence="1">Single-pass membrane protein</topology>
    </subcellularLocation>
</comment>
<keyword evidence="7" id="KW-0472">Membrane</keyword>